<feature type="domain" description="HTH gntR-type" evidence="4">
    <location>
        <begin position="19"/>
        <end position="77"/>
    </location>
</feature>
<dbReference type="PANTHER" id="PTHR30146:SF109">
    <property type="entry name" value="HTH-TYPE TRANSCRIPTIONAL REGULATOR GALS"/>
    <property type="match status" value="1"/>
</dbReference>
<evidence type="ECO:0000313" key="6">
    <source>
        <dbReference type="Proteomes" id="UP000676169"/>
    </source>
</evidence>
<evidence type="ECO:0000256" key="1">
    <source>
        <dbReference type="ARBA" id="ARBA00023015"/>
    </source>
</evidence>
<dbReference type="InterPro" id="IPR046335">
    <property type="entry name" value="LacI/GalR-like_sensor"/>
</dbReference>
<reference evidence="5" key="1">
    <citation type="submission" date="2021-04" db="EMBL/GenBank/DDBJ databases">
        <title>Luteolibacter sp. 32A isolated from the skin of an Anderson's salamander (Ambystoma andersonii).</title>
        <authorList>
            <person name="Spergser J."/>
            <person name="Busse H.-J."/>
        </authorList>
    </citation>
    <scope>NUCLEOTIDE SEQUENCE</scope>
    <source>
        <strain evidence="5">32A</strain>
    </source>
</reference>
<keyword evidence="6" id="KW-1185">Reference proteome</keyword>
<dbReference type="InterPro" id="IPR028082">
    <property type="entry name" value="Peripla_BP_I"/>
</dbReference>
<gene>
    <name evidence="5" type="ORF">KBB96_17350</name>
</gene>
<dbReference type="InterPro" id="IPR036390">
    <property type="entry name" value="WH_DNA-bd_sf"/>
</dbReference>
<name>A0A975G884_9BACT</name>
<dbReference type="Gene3D" id="1.10.10.10">
    <property type="entry name" value="Winged helix-like DNA-binding domain superfamily/Winged helix DNA-binding domain"/>
    <property type="match status" value="1"/>
</dbReference>
<dbReference type="AlphaFoldDB" id="A0A975G884"/>
<keyword evidence="1" id="KW-0805">Transcription regulation</keyword>
<organism evidence="5 6">
    <name type="scientific">Luteolibacter ambystomatis</name>
    <dbReference type="NCBI Taxonomy" id="2824561"/>
    <lineage>
        <taxon>Bacteria</taxon>
        <taxon>Pseudomonadati</taxon>
        <taxon>Verrucomicrobiota</taxon>
        <taxon>Verrucomicrobiia</taxon>
        <taxon>Verrucomicrobiales</taxon>
        <taxon>Verrucomicrobiaceae</taxon>
        <taxon>Luteolibacter</taxon>
    </lineage>
</organism>
<dbReference type="RefSeq" id="WP_211630757.1">
    <property type="nucleotide sequence ID" value="NZ_CP073100.1"/>
</dbReference>
<dbReference type="SUPFAM" id="SSF46785">
    <property type="entry name" value="Winged helix' DNA-binding domain"/>
    <property type="match status" value="1"/>
</dbReference>
<evidence type="ECO:0000256" key="3">
    <source>
        <dbReference type="ARBA" id="ARBA00023163"/>
    </source>
</evidence>
<protein>
    <submittedName>
        <fullName evidence="5">Substrate-binding domain-containing protein</fullName>
    </submittedName>
</protein>
<dbReference type="PANTHER" id="PTHR30146">
    <property type="entry name" value="LACI-RELATED TRANSCRIPTIONAL REPRESSOR"/>
    <property type="match status" value="1"/>
</dbReference>
<dbReference type="GO" id="GO:0000976">
    <property type="term" value="F:transcription cis-regulatory region binding"/>
    <property type="evidence" value="ECO:0007669"/>
    <property type="project" value="TreeGrafter"/>
</dbReference>
<evidence type="ECO:0000256" key="2">
    <source>
        <dbReference type="ARBA" id="ARBA00023125"/>
    </source>
</evidence>
<dbReference type="InterPro" id="IPR000524">
    <property type="entry name" value="Tscrpt_reg_HTH_GntR"/>
</dbReference>
<dbReference type="SMART" id="SM00345">
    <property type="entry name" value="HTH_GNTR"/>
    <property type="match status" value="1"/>
</dbReference>
<keyword evidence="2" id="KW-0238">DNA-binding</keyword>
<dbReference type="Pfam" id="PF00392">
    <property type="entry name" value="GntR"/>
    <property type="match status" value="1"/>
</dbReference>
<dbReference type="Proteomes" id="UP000676169">
    <property type="component" value="Chromosome"/>
</dbReference>
<dbReference type="KEGG" id="lamb:KBB96_17350"/>
<accession>A0A975G884</accession>
<keyword evidence="3" id="KW-0804">Transcription</keyword>
<dbReference type="EMBL" id="CP073100">
    <property type="protein sequence ID" value="QUE50617.1"/>
    <property type="molecule type" value="Genomic_DNA"/>
</dbReference>
<dbReference type="SUPFAM" id="SSF53822">
    <property type="entry name" value="Periplasmic binding protein-like I"/>
    <property type="match status" value="1"/>
</dbReference>
<evidence type="ECO:0000313" key="5">
    <source>
        <dbReference type="EMBL" id="QUE50617.1"/>
    </source>
</evidence>
<dbReference type="Pfam" id="PF13377">
    <property type="entry name" value="Peripla_BP_3"/>
    <property type="match status" value="1"/>
</dbReference>
<dbReference type="Gene3D" id="3.40.50.2300">
    <property type="match status" value="2"/>
</dbReference>
<dbReference type="InterPro" id="IPR036388">
    <property type="entry name" value="WH-like_DNA-bd_sf"/>
</dbReference>
<evidence type="ECO:0000259" key="4">
    <source>
        <dbReference type="SMART" id="SM00345"/>
    </source>
</evidence>
<proteinExistence type="predicted"/>
<sequence length="369" mass="40760">MAKVGNVSVIKRVGAVEAAATALREMVAAGKWADRLPGTRVLAGQLGVSQPTVQLALLELAKDGVLESAGERKAYRVKSRGASLSKESGPKGKRVILLTHQAIERTAESGRQVMEMLHRMLTPAGWQVDYRIVDFLHARTPHRSWDDLIGAEPGEQVVALFGRPALAEWAVKRGVKIIFLGGVTDGFEVPVVAVRSANLLAEAYRRLIALGHRRIVTQLCDRPQSYIDSMREAARMELEAAGLPYSPAYHTPDSEYLRPDVSWSIMESLFKRERPTALVLLDWRELVTAICFLSKIGLKVPEDVSVVLLNDQANAEWFQPPLARFKFPIARMARRLKAWLEGKWDPDGLRVGVAAEWVPGESIAPPPKG</sequence>
<dbReference type="GO" id="GO:0003700">
    <property type="term" value="F:DNA-binding transcription factor activity"/>
    <property type="evidence" value="ECO:0007669"/>
    <property type="project" value="InterPro"/>
</dbReference>